<evidence type="ECO:0000256" key="7">
    <source>
        <dbReference type="ARBA" id="ARBA00022692"/>
    </source>
</evidence>
<keyword evidence="9 10" id="KW-0472">Membrane</keyword>
<dbReference type="Gene3D" id="1.10.3720.10">
    <property type="entry name" value="MetI-like"/>
    <property type="match status" value="1"/>
</dbReference>
<evidence type="ECO:0000256" key="3">
    <source>
        <dbReference type="ARBA" id="ARBA00007069"/>
    </source>
</evidence>
<comment type="similarity">
    <text evidence="3 11">Belongs to the binding-protein-dependent transport system permease family. CysTW subfamily.</text>
</comment>
<feature type="transmembrane region" description="Helical" evidence="10">
    <location>
        <begin position="196"/>
        <end position="215"/>
    </location>
</feature>
<evidence type="ECO:0000256" key="2">
    <source>
        <dbReference type="ARBA" id="ARBA00004651"/>
    </source>
</evidence>
<proteinExistence type="inferred from homology"/>
<comment type="subcellular location">
    <subcellularLocation>
        <location evidence="2 10">Cell membrane</location>
        <topology evidence="2 10">Multi-pass membrane protein</topology>
    </subcellularLocation>
</comment>
<comment type="caution">
    <text evidence="13">The sequence shown here is derived from an EMBL/GenBank/DDBJ whole genome shotgun (WGS) entry which is preliminary data.</text>
</comment>
<dbReference type="InterPro" id="IPR011867">
    <property type="entry name" value="ModB_ABC"/>
</dbReference>
<evidence type="ECO:0000313" key="14">
    <source>
        <dbReference type="Proteomes" id="UP000298200"/>
    </source>
</evidence>
<feature type="transmembrane region" description="Helical" evidence="10">
    <location>
        <begin position="6"/>
        <end position="31"/>
    </location>
</feature>
<gene>
    <name evidence="13" type="primary">modB</name>
    <name evidence="13" type="ORF">EHQ46_07725</name>
</gene>
<organism evidence="13 14">
    <name type="scientific">Leptospira yanagawae</name>
    <dbReference type="NCBI Taxonomy" id="293069"/>
    <lineage>
        <taxon>Bacteria</taxon>
        <taxon>Pseudomonadati</taxon>
        <taxon>Spirochaetota</taxon>
        <taxon>Spirochaetia</taxon>
        <taxon>Leptospirales</taxon>
        <taxon>Leptospiraceae</taxon>
        <taxon>Leptospira</taxon>
    </lineage>
</organism>
<evidence type="ECO:0000256" key="1">
    <source>
        <dbReference type="ARBA" id="ARBA00002949"/>
    </source>
</evidence>
<evidence type="ECO:0000256" key="10">
    <source>
        <dbReference type="RuleBase" id="RU363032"/>
    </source>
</evidence>
<feature type="domain" description="ABC transmembrane type-1" evidence="12">
    <location>
        <begin position="8"/>
        <end position="212"/>
    </location>
</feature>
<dbReference type="EMBL" id="RQFU01000012">
    <property type="protein sequence ID" value="TGL21732.1"/>
    <property type="molecule type" value="Genomic_DNA"/>
</dbReference>
<evidence type="ECO:0000313" key="13">
    <source>
        <dbReference type="EMBL" id="TGL21732.1"/>
    </source>
</evidence>
<feature type="transmembrane region" description="Helical" evidence="10">
    <location>
        <begin position="43"/>
        <end position="65"/>
    </location>
</feature>
<dbReference type="PROSITE" id="PS50928">
    <property type="entry name" value="ABC_TM1"/>
    <property type="match status" value="1"/>
</dbReference>
<keyword evidence="4 10" id="KW-0813">Transport</keyword>
<evidence type="ECO:0000256" key="9">
    <source>
        <dbReference type="ARBA" id="ARBA00023136"/>
    </source>
</evidence>
<dbReference type="PANTHER" id="PTHR30183">
    <property type="entry name" value="MOLYBDENUM TRANSPORT SYSTEM PERMEASE PROTEIN MODB"/>
    <property type="match status" value="1"/>
</dbReference>
<keyword evidence="6 11" id="KW-0500">Molybdenum</keyword>
<sequence>MLIDTLPIWLTLQLAVLTTLILVFITIPIAYGLTYSDFRFRTVLETVLNLPLVLPPTVIGFYLLILFSPKHLLGEWLDEFFQIRLTFSFLGILLGSIIFNLPFMLQSIQVGFLSVPKAMIETGIALGKSKWTILYRIILPNCKFSIFTGMVLSFTHTIGEFGVVLLIGGSIPGKTKVTSIAIFEEVEAMNYTNAHLYSFILLCISFISLFILFLWKRNGLLFSLDRST</sequence>
<dbReference type="SUPFAM" id="SSF161098">
    <property type="entry name" value="MetI-like"/>
    <property type="match status" value="1"/>
</dbReference>
<keyword evidence="7 10" id="KW-0812">Transmembrane</keyword>
<feature type="transmembrane region" description="Helical" evidence="10">
    <location>
        <begin position="144"/>
        <end position="167"/>
    </location>
</feature>
<feature type="transmembrane region" description="Helical" evidence="10">
    <location>
        <begin position="85"/>
        <end position="105"/>
    </location>
</feature>
<dbReference type="InterPro" id="IPR000515">
    <property type="entry name" value="MetI-like"/>
</dbReference>
<dbReference type="CDD" id="cd06261">
    <property type="entry name" value="TM_PBP2"/>
    <property type="match status" value="1"/>
</dbReference>
<keyword evidence="14" id="KW-1185">Reference proteome</keyword>
<comment type="function">
    <text evidence="1 11">Part of the binding-protein-dependent transport system for molybdenum; probably responsible for the translocation of the substrate across the membrane.</text>
</comment>
<keyword evidence="5 11" id="KW-1003">Cell membrane</keyword>
<dbReference type="InterPro" id="IPR035906">
    <property type="entry name" value="MetI-like_sf"/>
</dbReference>
<name>A0ABY2M5I7_9LEPT</name>
<evidence type="ECO:0000256" key="8">
    <source>
        <dbReference type="ARBA" id="ARBA00022989"/>
    </source>
</evidence>
<protein>
    <recommendedName>
        <fullName evidence="11">Molybdenum transport system permease</fullName>
    </recommendedName>
</protein>
<reference evidence="14" key="1">
    <citation type="journal article" date="2019" name="PLoS Negl. Trop. Dis.">
        <title>Revisiting the worldwide diversity of Leptospira species in the environment.</title>
        <authorList>
            <person name="Vincent A.T."/>
            <person name="Schiettekatte O."/>
            <person name="Bourhy P."/>
            <person name="Veyrier F.J."/>
            <person name="Picardeau M."/>
        </authorList>
    </citation>
    <scope>NUCLEOTIDE SEQUENCE [LARGE SCALE GENOMIC DNA]</scope>
    <source>
        <strain evidence="14">201800272</strain>
    </source>
</reference>
<accession>A0ABY2M5I7</accession>
<dbReference type="NCBIfam" id="TIGR02141">
    <property type="entry name" value="modB_ABC"/>
    <property type="match status" value="1"/>
</dbReference>
<evidence type="ECO:0000259" key="12">
    <source>
        <dbReference type="PROSITE" id="PS50928"/>
    </source>
</evidence>
<keyword evidence="8 10" id="KW-1133">Transmembrane helix</keyword>
<evidence type="ECO:0000256" key="11">
    <source>
        <dbReference type="RuleBase" id="RU365097"/>
    </source>
</evidence>
<evidence type="ECO:0000256" key="4">
    <source>
        <dbReference type="ARBA" id="ARBA00022448"/>
    </source>
</evidence>
<dbReference type="Proteomes" id="UP000298200">
    <property type="component" value="Unassembled WGS sequence"/>
</dbReference>
<evidence type="ECO:0000256" key="6">
    <source>
        <dbReference type="ARBA" id="ARBA00022505"/>
    </source>
</evidence>
<dbReference type="PANTHER" id="PTHR30183:SF8">
    <property type="entry name" value="MOLYBDENUM TRANSPORT SYSTEM PERMEASE"/>
    <property type="match status" value="1"/>
</dbReference>
<dbReference type="Pfam" id="PF00528">
    <property type="entry name" value="BPD_transp_1"/>
    <property type="match status" value="1"/>
</dbReference>
<evidence type="ECO:0000256" key="5">
    <source>
        <dbReference type="ARBA" id="ARBA00022475"/>
    </source>
</evidence>